<evidence type="ECO:0000313" key="1">
    <source>
        <dbReference type="EMBL" id="ACY82880.1"/>
    </source>
</evidence>
<proteinExistence type="predicted"/>
<sequence length="39" mass="4741">MSELKCMYTYHIACDVHFDLNRKININHMVTKLIDMLVW</sequence>
<protein>
    <submittedName>
        <fullName evidence="1">Uncharacterized protein</fullName>
    </submittedName>
</protein>
<gene>
    <name evidence="1" type="ordered locus">ETAE_0033</name>
</gene>
<dbReference type="Proteomes" id="UP000002634">
    <property type="component" value="Chromosome"/>
</dbReference>
<reference evidence="1 2" key="1">
    <citation type="journal article" date="2009" name="PLoS ONE">
        <title>Genome sequence of the versatile fish pathogen Edwardsiella tarda provides insights into its adaptation to broad host ranges and intracellular niches.</title>
        <authorList>
            <person name="Wang Q."/>
            <person name="Yang M."/>
            <person name="Xiao J."/>
            <person name="Wu H."/>
            <person name="Wang X."/>
            <person name="Lv Y."/>
            <person name="Xu L."/>
            <person name="Zheng H."/>
            <person name="Wang S."/>
            <person name="Zhao G."/>
            <person name="Liu Q."/>
            <person name="Zhang Y."/>
        </authorList>
    </citation>
    <scope>NUCLEOTIDE SEQUENCE [LARGE SCALE GENOMIC DNA]</scope>
    <source>
        <strain evidence="2">EIB202 / CCTCC M208068</strain>
    </source>
</reference>
<dbReference type="AlphaFoldDB" id="A0AAU8PB81"/>
<organism evidence="1 2">
    <name type="scientific">Edwardsiella piscicida</name>
    <dbReference type="NCBI Taxonomy" id="1263550"/>
    <lineage>
        <taxon>Bacteria</taxon>
        <taxon>Pseudomonadati</taxon>
        <taxon>Pseudomonadota</taxon>
        <taxon>Gammaproteobacteria</taxon>
        <taxon>Enterobacterales</taxon>
        <taxon>Hafniaceae</taxon>
        <taxon>Edwardsiella</taxon>
    </lineage>
</organism>
<evidence type="ECO:0000313" key="2">
    <source>
        <dbReference type="Proteomes" id="UP000002634"/>
    </source>
</evidence>
<name>A0AAU8PB81_EDWPI</name>
<dbReference type="EMBL" id="CP001135">
    <property type="protein sequence ID" value="ACY82880.1"/>
    <property type="molecule type" value="Genomic_DNA"/>
</dbReference>
<keyword evidence="2" id="KW-1185">Reference proteome</keyword>
<accession>A0AAU8PB81</accession>
<dbReference type="KEGG" id="etr:ETAE_0033"/>